<feature type="region of interest" description="Disordered" evidence="1">
    <location>
        <begin position="426"/>
        <end position="488"/>
    </location>
</feature>
<dbReference type="STRING" id="436010.A0A166WDM4"/>
<dbReference type="OrthoDB" id="3359674at2759"/>
<protein>
    <recommendedName>
        <fullName evidence="4">F-box domain-containing protein</fullName>
    </recommendedName>
</protein>
<evidence type="ECO:0000313" key="2">
    <source>
        <dbReference type="EMBL" id="KZP33651.1"/>
    </source>
</evidence>
<sequence>MSWAPWMDECSVTGKRGHGYIDENNELQSEVAHRLRSLAASKLVGWLAFLEIQLSSSGAPGCVGPGLKWSVVRCVGLDVLLVMSLLSNLPTELLIELFAVCAVLDPQSPSTLAGLSRHLRAIILGAPTIWQSIHLQDDPPSKATQSALWLARSHPLPFDVHVSLSTPDAPGLLALLAPFLAHLPRWRTYAASGARTDTVRFSSLLPPSCVPELHYLSIALGFTAESGPGARDSSPFYACGMPPHNPHHVSLALASPRIPAIPLHVYVPCVALDITAPTLDAPLAPRRILGLLRATPALEELCIAGTLHTDPIPIDINVDRTDPTDTAHTGESGLVDLPHLWLIRIRSTTTQRAILPHLRAPALWLQHLNVDFVLPPVPGEPPAEAIEDLVLTALFDDFIGAVIGGQLGPMGVVGAAADAITVHAAPHPADAPADDTGSGTVNPTPSRRHHPRSIPPPPHLLRRPPCLASPSPSSSPANPTDSSHGADDATVEADAHADVANTGADLSVDVNVDVDADAPLDGDSSADLNADEHPIDADIDISYENDNDNDNDNDIVATLAPTPAADFSRSPHSDLHTGSALRLLLFPPPPSSSSSSSRSQNASKSVACNGTGHTGHDAYAHSELSQPEDEDEELASPPSAPAPPALTPALEVLDMDYADMRPADFAWAFARLVRLRVFRISGSDMGDGVIEVLAPFRAEKEKSSLEEGNGKGKGRQRERDEGADPDPKSSTQEIAEGAEDAQGEMGQGGWGEGGEGEGGEWTIRLPHLEHLELRGCVRLSPDALVDALVARVRFTDARVRARSLSPSSSEAQATPPPLMGASVSAPASVDLEGPGDENSYSHGKGKAKARDEGEGEGEGENTNGEGPIRTLRTLVLVDTALQPAHVAALVDAFGARVRFVV</sequence>
<proteinExistence type="predicted"/>
<dbReference type="EMBL" id="KV417482">
    <property type="protein sequence ID" value="KZP33651.1"/>
    <property type="molecule type" value="Genomic_DNA"/>
</dbReference>
<accession>A0A166WDM4</accession>
<feature type="region of interest" description="Disordered" evidence="1">
    <location>
        <begin position="582"/>
        <end position="646"/>
    </location>
</feature>
<evidence type="ECO:0008006" key="4">
    <source>
        <dbReference type="Google" id="ProtNLM"/>
    </source>
</evidence>
<organism evidence="2 3">
    <name type="scientific">Athelia psychrophila</name>
    <dbReference type="NCBI Taxonomy" id="1759441"/>
    <lineage>
        <taxon>Eukaryota</taxon>
        <taxon>Fungi</taxon>
        <taxon>Dikarya</taxon>
        <taxon>Basidiomycota</taxon>
        <taxon>Agaricomycotina</taxon>
        <taxon>Agaricomycetes</taxon>
        <taxon>Agaricomycetidae</taxon>
        <taxon>Atheliales</taxon>
        <taxon>Atheliaceae</taxon>
        <taxon>Athelia</taxon>
    </lineage>
</organism>
<feature type="compositionally biased region" description="Low complexity" evidence="1">
    <location>
        <begin position="426"/>
        <end position="435"/>
    </location>
</feature>
<evidence type="ECO:0000313" key="3">
    <source>
        <dbReference type="Proteomes" id="UP000076532"/>
    </source>
</evidence>
<dbReference type="AlphaFoldDB" id="A0A166WDM4"/>
<keyword evidence="3" id="KW-1185">Reference proteome</keyword>
<feature type="region of interest" description="Disordered" evidence="1">
    <location>
        <begin position="799"/>
        <end position="866"/>
    </location>
</feature>
<name>A0A166WDM4_9AGAM</name>
<feature type="compositionally biased region" description="Basic and acidic residues" evidence="1">
    <location>
        <begin position="700"/>
        <end position="727"/>
    </location>
</feature>
<reference evidence="2 3" key="1">
    <citation type="journal article" date="2016" name="Mol. Biol. Evol.">
        <title>Comparative Genomics of Early-Diverging Mushroom-Forming Fungi Provides Insights into the Origins of Lignocellulose Decay Capabilities.</title>
        <authorList>
            <person name="Nagy L.G."/>
            <person name="Riley R."/>
            <person name="Tritt A."/>
            <person name="Adam C."/>
            <person name="Daum C."/>
            <person name="Floudas D."/>
            <person name="Sun H."/>
            <person name="Yadav J.S."/>
            <person name="Pangilinan J."/>
            <person name="Larsson K.H."/>
            <person name="Matsuura K."/>
            <person name="Barry K."/>
            <person name="Labutti K."/>
            <person name="Kuo R."/>
            <person name="Ohm R.A."/>
            <person name="Bhattacharya S.S."/>
            <person name="Shirouzu T."/>
            <person name="Yoshinaga Y."/>
            <person name="Martin F.M."/>
            <person name="Grigoriev I.V."/>
            <person name="Hibbett D.S."/>
        </authorList>
    </citation>
    <scope>NUCLEOTIDE SEQUENCE [LARGE SCALE GENOMIC DNA]</scope>
    <source>
        <strain evidence="2 3">CBS 109695</strain>
    </source>
</reference>
<feature type="region of interest" description="Disordered" evidence="1">
    <location>
        <begin position="700"/>
        <end position="760"/>
    </location>
</feature>
<dbReference type="Proteomes" id="UP000076532">
    <property type="component" value="Unassembled WGS sequence"/>
</dbReference>
<gene>
    <name evidence="2" type="ORF">FIBSPDRAFT_924595</name>
</gene>
<feature type="compositionally biased region" description="Low complexity" evidence="1">
    <location>
        <begin position="463"/>
        <end position="483"/>
    </location>
</feature>
<evidence type="ECO:0000256" key="1">
    <source>
        <dbReference type="SAM" id="MobiDB-lite"/>
    </source>
</evidence>